<evidence type="ECO:0000259" key="5">
    <source>
        <dbReference type="PROSITE" id="PS50222"/>
    </source>
</evidence>
<keyword evidence="1" id="KW-0479">Metal-binding</keyword>
<organism evidence="6">
    <name type="scientific">Araucaria cunninghamii</name>
    <name type="common">Hoop pine</name>
    <name type="synonym">Moreton Bay pine</name>
    <dbReference type="NCBI Taxonomy" id="56994"/>
    <lineage>
        <taxon>Eukaryota</taxon>
        <taxon>Viridiplantae</taxon>
        <taxon>Streptophyta</taxon>
        <taxon>Embryophyta</taxon>
        <taxon>Tracheophyta</taxon>
        <taxon>Spermatophyta</taxon>
        <taxon>Pinopsida</taxon>
        <taxon>Pinidae</taxon>
        <taxon>Conifers II</taxon>
        <taxon>Araucariales</taxon>
        <taxon>Araucariaceae</taxon>
        <taxon>Araucaria</taxon>
    </lineage>
</organism>
<dbReference type="FunFam" id="1.10.238.10:FF:000001">
    <property type="entry name" value="Calmodulin 1"/>
    <property type="match status" value="1"/>
</dbReference>
<keyword evidence="3" id="KW-0106">Calcium</keyword>
<evidence type="ECO:0000256" key="1">
    <source>
        <dbReference type="ARBA" id="ARBA00022723"/>
    </source>
</evidence>
<dbReference type="EMBL" id="GCKF01040763">
    <property type="protein sequence ID" value="JAG95370.1"/>
    <property type="molecule type" value="Transcribed_RNA"/>
</dbReference>
<keyword evidence="2" id="KW-0677">Repeat</keyword>
<evidence type="ECO:0000256" key="2">
    <source>
        <dbReference type="ARBA" id="ARBA00022737"/>
    </source>
</evidence>
<dbReference type="SMART" id="SM00054">
    <property type="entry name" value="EFh"/>
    <property type="match status" value="4"/>
</dbReference>
<feature type="domain" description="EF-hand" evidence="5">
    <location>
        <begin position="49"/>
        <end position="84"/>
    </location>
</feature>
<dbReference type="PANTHER" id="PTHR10891">
    <property type="entry name" value="EF-HAND CALCIUM-BINDING DOMAIN CONTAINING PROTEIN"/>
    <property type="match status" value="1"/>
</dbReference>
<dbReference type="InterPro" id="IPR039647">
    <property type="entry name" value="EF_hand_pair_protein_CML-like"/>
</dbReference>
<proteinExistence type="predicted"/>
<evidence type="ECO:0000256" key="3">
    <source>
        <dbReference type="ARBA" id="ARBA00022837"/>
    </source>
</evidence>
<dbReference type="Pfam" id="PF13499">
    <property type="entry name" value="EF-hand_7"/>
    <property type="match status" value="2"/>
</dbReference>
<dbReference type="CDD" id="cd00051">
    <property type="entry name" value="EFh"/>
    <property type="match status" value="2"/>
</dbReference>
<reference evidence="6" key="1">
    <citation type="submission" date="2015-03" db="EMBL/GenBank/DDBJ databases">
        <title>A transcriptome of Araucaria cunninghamii, an australian fine timber species.</title>
        <authorList>
            <person name="Jing Yi C.J.Y."/>
            <person name="Yin San L.Y.S."/>
            <person name="Abdul Karim S.S."/>
            <person name="Wan Azmi N.N."/>
            <person name="Hercus R.R."/>
            <person name="Croft L.L."/>
        </authorList>
    </citation>
    <scope>NUCLEOTIDE SEQUENCE</scope>
    <source>
        <strain evidence="6">MI0301</strain>
        <tissue evidence="6">Leaf</tissue>
    </source>
</reference>
<dbReference type="PROSITE" id="PS50222">
    <property type="entry name" value="EF_HAND_2"/>
    <property type="match status" value="4"/>
</dbReference>
<dbReference type="InterPro" id="IPR002048">
    <property type="entry name" value="EF_hand_dom"/>
</dbReference>
<dbReference type="AlphaFoldDB" id="A0A0D6R0B8"/>
<dbReference type="InterPro" id="IPR018247">
    <property type="entry name" value="EF_Hand_1_Ca_BS"/>
</dbReference>
<feature type="compositionally biased region" description="Low complexity" evidence="4">
    <location>
        <begin position="32"/>
        <end position="41"/>
    </location>
</feature>
<feature type="domain" description="EF-hand" evidence="5">
    <location>
        <begin position="127"/>
        <end position="162"/>
    </location>
</feature>
<feature type="region of interest" description="Disordered" evidence="4">
    <location>
        <begin position="1"/>
        <end position="41"/>
    </location>
</feature>
<dbReference type="PROSITE" id="PS00018">
    <property type="entry name" value="EF_HAND_1"/>
    <property type="match status" value="4"/>
</dbReference>
<feature type="domain" description="EF-hand" evidence="5">
    <location>
        <begin position="163"/>
        <end position="198"/>
    </location>
</feature>
<protein>
    <recommendedName>
        <fullName evidence="5">EF-hand domain-containing protein</fullName>
    </recommendedName>
</protein>
<evidence type="ECO:0000256" key="4">
    <source>
        <dbReference type="SAM" id="MobiDB-lite"/>
    </source>
</evidence>
<evidence type="ECO:0000313" key="6">
    <source>
        <dbReference type="EMBL" id="JAG95370.1"/>
    </source>
</evidence>
<sequence>MFSSNGKGKPGTAPGKNGEEIHVAAAPLQETNSNPNSNSSSLSAYCGFQNTEELERVFKTFDANGDGKISSEELGNIMLSFGYQASREELCAMVEVVDFDGDGFISFDEFVELNKINGKGKGKGGRSGYEDLKEAFKMFDADKSGTISARELHKVLKSLGDKSTMEDSTRMVKSVDRDGDGLVNFEEFKGMMKNRKSSS</sequence>
<accession>A0A0D6R0B8</accession>
<feature type="domain" description="EF-hand" evidence="5">
    <location>
        <begin position="85"/>
        <end position="120"/>
    </location>
</feature>
<dbReference type="GO" id="GO:0005509">
    <property type="term" value="F:calcium ion binding"/>
    <property type="evidence" value="ECO:0007669"/>
    <property type="project" value="InterPro"/>
</dbReference>
<dbReference type="Gene3D" id="1.10.238.10">
    <property type="entry name" value="EF-hand"/>
    <property type="match status" value="2"/>
</dbReference>
<dbReference type="InterPro" id="IPR011992">
    <property type="entry name" value="EF-hand-dom_pair"/>
</dbReference>
<name>A0A0D6R0B8_ARACU</name>
<dbReference type="SUPFAM" id="SSF47473">
    <property type="entry name" value="EF-hand"/>
    <property type="match status" value="1"/>
</dbReference>